<evidence type="ECO:0000256" key="9">
    <source>
        <dbReference type="ARBA" id="ARBA00023211"/>
    </source>
</evidence>
<gene>
    <name evidence="10" type="primary">gshB</name>
    <name evidence="12" type="ORF">SAMN06296008_11054</name>
</gene>
<evidence type="ECO:0000256" key="6">
    <source>
        <dbReference type="ARBA" id="ARBA00022741"/>
    </source>
</evidence>
<evidence type="ECO:0000256" key="1">
    <source>
        <dbReference type="ARBA" id="ARBA00001936"/>
    </source>
</evidence>
<evidence type="ECO:0000259" key="11">
    <source>
        <dbReference type="PROSITE" id="PS50975"/>
    </source>
</evidence>
<dbReference type="NCBIfam" id="TIGR01380">
    <property type="entry name" value="glut_syn"/>
    <property type="match status" value="1"/>
</dbReference>
<dbReference type="SUPFAM" id="SSF52440">
    <property type="entry name" value="PreATP-grasp domain"/>
    <property type="match status" value="1"/>
</dbReference>
<comment type="catalytic activity">
    <reaction evidence="10">
        <text>gamma-L-glutamyl-L-cysteine + glycine + ATP = glutathione + ADP + phosphate + H(+)</text>
        <dbReference type="Rhea" id="RHEA:13557"/>
        <dbReference type="ChEBI" id="CHEBI:15378"/>
        <dbReference type="ChEBI" id="CHEBI:30616"/>
        <dbReference type="ChEBI" id="CHEBI:43474"/>
        <dbReference type="ChEBI" id="CHEBI:57305"/>
        <dbReference type="ChEBI" id="CHEBI:57925"/>
        <dbReference type="ChEBI" id="CHEBI:58173"/>
        <dbReference type="ChEBI" id="CHEBI:456216"/>
        <dbReference type="EC" id="6.3.2.3"/>
    </reaction>
</comment>
<sequence>MQLLFIADPIESFKPYKDSTLAMMVAAQAAGHEIFYAWSESLASFDENVTALAVKISVDKSSANWFTKYEERRTSLCDFDAVLMRQDPPFSAEYLANTLLLSQAERLGAKVFNDPSALRDHSEKVAILEFPELIAPTTITRELSIIRAFHQKHQDIIIKPLDGMGGMGVFRVGKDGLNLGSIVETLGNNGARSLMVQKYIPEITQGDNRILLIDGEPIPYLLARIPQEGDIRGNLAAGGKGVARPLTENELCIAKKIGTQLANRGLFLVGIDMIGSYLTEINVTSPTCFVEIFDQTGFDVASTFIGALEKRIMES</sequence>
<evidence type="ECO:0000256" key="10">
    <source>
        <dbReference type="HAMAP-Rule" id="MF_00162"/>
    </source>
</evidence>
<dbReference type="EC" id="6.3.2.3" evidence="10"/>
<dbReference type="STRING" id="1938817.SAMN06296008_11054"/>
<dbReference type="Proteomes" id="UP000192708">
    <property type="component" value="Unassembled WGS sequence"/>
</dbReference>
<keyword evidence="7 10" id="KW-0067">ATP-binding</keyword>
<organism evidence="12 13">
    <name type="scientific">Polynucleobacter kasalickyi</name>
    <dbReference type="NCBI Taxonomy" id="1938817"/>
    <lineage>
        <taxon>Bacteria</taxon>
        <taxon>Pseudomonadati</taxon>
        <taxon>Pseudomonadota</taxon>
        <taxon>Betaproteobacteria</taxon>
        <taxon>Burkholderiales</taxon>
        <taxon>Burkholderiaceae</taxon>
        <taxon>Polynucleobacter</taxon>
    </lineage>
</organism>
<evidence type="ECO:0000256" key="3">
    <source>
        <dbReference type="ARBA" id="ARBA00022598"/>
    </source>
</evidence>
<dbReference type="EMBL" id="FWXJ01000010">
    <property type="protein sequence ID" value="SMC63509.1"/>
    <property type="molecule type" value="Genomic_DNA"/>
</dbReference>
<dbReference type="GO" id="GO:0004363">
    <property type="term" value="F:glutathione synthase activity"/>
    <property type="evidence" value="ECO:0007669"/>
    <property type="project" value="UniProtKB-UniRule"/>
</dbReference>
<evidence type="ECO:0000313" key="13">
    <source>
        <dbReference type="Proteomes" id="UP000192708"/>
    </source>
</evidence>
<keyword evidence="4 10" id="KW-0317">Glutathione biosynthesis</keyword>
<keyword evidence="6 10" id="KW-0547">Nucleotide-binding</keyword>
<keyword evidence="8" id="KW-0460">Magnesium</keyword>
<dbReference type="RefSeq" id="WP_084283969.1">
    <property type="nucleotide sequence ID" value="NZ_FWXJ01000010.1"/>
</dbReference>
<dbReference type="PROSITE" id="PS50975">
    <property type="entry name" value="ATP_GRASP"/>
    <property type="match status" value="1"/>
</dbReference>
<name>A0A1W2ARZ1_9BURK</name>
<dbReference type="SUPFAM" id="SSF56059">
    <property type="entry name" value="Glutathione synthetase ATP-binding domain-like"/>
    <property type="match status" value="1"/>
</dbReference>
<dbReference type="PANTHER" id="PTHR21621">
    <property type="entry name" value="RIBOSOMAL PROTEIN S6 MODIFICATION PROTEIN"/>
    <property type="match status" value="1"/>
</dbReference>
<dbReference type="InterPro" id="IPR013815">
    <property type="entry name" value="ATP_grasp_subdomain_1"/>
</dbReference>
<comment type="cofactor">
    <cofactor evidence="2">
        <name>Mg(2+)</name>
        <dbReference type="ChEBI" id="CHEBI:18420"/>
    </cofactor>
</comment>
<evidence type="ECO:0000256" key="5">
    <source>
        <dbReference type="ARBA" id="ARBA00022723"/>
    </source>
</evidence>
<dbReference type="Pfam" id="PF02951">
    <property type="entry name" value="GSH-S_N"/>
    <property type="match status" value="1"/>
</dbReference>
<comment type="pathway">
    <text evidence="10">Sulfur metabolism; glutathione biosynthesis; glutathione from L-cysteine and L-glutamate: step 2/2.</text>
</comment>
<dbReference type="AlphaFoldDB" id="A0A1W2ARZ1"/>
<keyword evidence="13" id="KW-1185">Reference proteome</keyword>
<dbReference type="OrthoDB" id="9785415at2"/>
<dbReference type="HAMAP" id="MF_00162">
    <property type="entry name" value="GSH_S"/>
    <property type="match status" value="1"/>
</dbReference>
<protein>
    <recommendedName>
        <fullName evidence="10">Glutathione synthetase</fullName>
        <ecNumber evidence="10">6.3.2.3</ecNumber>
    </recommendedName>
    <alternativeName>
        <fullName evidence="10">GSH synthetase</fullName>
        <shortName evidence="10">GSH-S</shortName>
        <shortName evidence="10">GSHase</shortName>
    </alternativeName>
    <alternativeName>
        <fullName evidence="10">Glutathione synthase</fullName>
    </alternativeName>
</protein>
<keyword evidence="5" id="KW-0479">Metal-binding</keyword>
<dbReference type="UniPathway" id="UPA00142">
    <property type="reaction ID" value="UER00210"/>
</dbReference>
<dbReference type="InterPro" id="IPR004218">
    <property type="entry name" value="GSHS_ATP-bd"/>
</dbReference>
<proteinExistence type="inferred from homology"/>
<evidence type="ECO:0000313" key="12">
    <source>
        <dbReference type="EMBL" id="SMC63509.1"/>
    </source>
</evidence>
<dbReference type="Gene3D" id="3.30.470.20">
    <property type="entry name" value="ATP-grasp fold, B domain"/>
    <property type="match status" value="1"/>
</dbReference>
<dbReference type="GO" id="GO:0005737">
    <property type="term" value="C:cytoplasm"/>
    <property type="evidence" value="ECO:0007669"/>
    <property type="project" value="TreeGrafter"/>
</dbReference>
<dbReference type="InterPro" id="IPR011761">
    <property type="entry name" value="ATP-grasp"/>
</dbReference>
<dbReference type="Pfam" id="PF02955">
    <property type="entry name" value="GSH-S_ATP"/>
    <property type="match status" value="1"/>
</dbReference>
<keyword evidence="3 10" id="KW-0436">Ligase</keyword>
<reference evidence="12 13" key="1">
    <citation type="submission" date="2017-04" db="EMBL/GenBank/DDBJ databases">
        <authorList>
            <person name="Afonso C.L."/>
            <person name="Miller P.J."/>
            <person name="Scott M.A."/>
            <person name="Spackman E."/>
            <person name="Goraichik I."/>
            <person name="Dimitrov K.M."/>
            <person name="Suarez D.L."/>
            <person name="Swayne D.E."/>
        </authorList>
    </citation>
    <scope>NUCLEOTIDE SEQUENCE [LARGE SCALE GENOMIC DNA]</scope>
    <source>
        <strain evidence="12 13">VK13</strain>
    </source>
</reference>
<dbReference type="InterPro" id="IPR006284">
    <property type="entry name" value="Glut_synth_pro"/>
</dbReference>
<evidence type="ECO:0000256" key="7">
    <source>
        <dbReference type="ARBA" id="ARBA00022840"/>
    </source>
</evidence>
<dbReference type="PANTHER" id="PTHR21621:SF4">
    <property type="entry name" value="GLUTATHIONE SYNTHETASE"/>
    <property type="match status" value="1"/>
</dbReference>
<comment type="cofactor">
    <cofactor evidence="1">
        <name>Mn(2+)</name>
        <dbReference type="ChEBI" id="CHEBI:29035"/>
    </cofactor>
</comment>
<dbReference type="GO" id="GO:0046872">
    <property type="term" value="F:metal ion binding"/>
    <property type="evidence" value="ECO:0007669"/>
    <property type="project" value="UniProtKB-KW"/>
</dbReference>
<dbReference type="Gene3D" id="3.30.1490.20">
    <property type="entry name" value="ATP-grasp fold, A domain"/>
    <property type="match status" value="1"/>
</dbReference>
<dbReference type="Gene3D" id="3.40.50.20">
    <property type="match status" value="1"/>
</dbReference>
<feature type="domain" description="ATP-grasp" evidence="11">
    <location>
        <begin position="124"/>
        <end position="309"/>
    </location>
</feature>
<dbReference type="GO" id="GO:0005524">
    <property type="term" value="F:ATP binding"/>
    <property type="evidence" value="ECO:0007669"/>
    <property type="project" value="UniProtKB-UniRule"/>
</dbReference>
<comment type="similarity">
    <text evidence="10">Belongs to the prokaryotic GSH synthase family.</text>
</comment>
<dbReference type="InterPro" id="IPR016185">
    <property type="entry name" value="PreATP-grasp_dom_sf"/>
</dbReference>
<dbReference type="InterPro" id="IPR004215">
    <property type="entry name" value="GSHS_N"/>
</dbReference>
<keyword evidence="9" id="KW-0464">Manganese</keyword>
<evidence type="ECO:0000256" key="4">
    <source>
        <dbReference type="ARBA" id="ARBA00022684"/>
    </source>
</evidence>
<accession>A0A1W2ARZ1</accession>
<dbReference type="NCBIfam" id="NF003573">
    <property type="entry name" value="PRK05246.1"/>
    <property type="match status" value="1"/>
</dbReference>
<evidence type="ECO:0000256" key="2">
    <source>
        <dbReference type="ARBA" id="ARBA00001946"/>
    </source>
</evidence>
<evidence type="ECO:0000256" key="8">
    <source>
        <dbReference type="ARBA" id="ARBA00022842"/>
    </source>
</evidence>